<gene>
    <name evidence="2" type="ORF">ABJ384_04860</name>
</gene>
<evidence type="ECO:0008006" key="3">
    <source>
        <dbReference type="Google" id="ProtNLM"/>
    </source>
</evidence>
<feature type="transmembrane region" description="Helical" evidence="1">
    <location>
        <begin position="6"/>
        <end position="27"/>
    </location>
</feature>
<dbReference type="RefSeq" id="WP_349929173.1">
    <property type="nucleotide sequence ID" value="NZ_CP157981.1"/>
</dbReference>
<keyword evidence="1" id="KW-1133">Transmembrane helix</keyword>
<keyword evidence="1" id="KW-0472">Membrane</keyword>
<evidence type="ECO:0000256" key="1">
    <source>
        <dbReference type="SAM" id="Phobius"/>
    </source>
</evidence>
<name>A0AAU7SZ50_9GAMM</name>
<sequence>MNALVILKPFVKPILALLCFLCLYFAFQHYIHLQQKVGQLETTLTEKQDIIDAQNRNIADIREQITSQAQAISDLQEFQDELQLNSEQRKITIKEILNHDQDAKTWASQPVPDAIRSLFNNTGTTNVVHSALSGSDQVQ</sequence>
<evidence type="ECO:0000313" key="2">
    <source>
        <dbReference type="EMBL" id="XBU16498.1"/>
    </source>
</evidence>
<organism evidence="2">
    <name type="scientific">Acinetobacter sp. A1-4-2</name>
    <dbReference type="NCBI Taxonomy" id="3156489"/>
    <lineage>
        <taxon>Bacteria</taxon>
        <taxon>Pseudomonadati</taxon>
        <taxon>Pseudomonadota</taxon>
        <taxon>Gammaproteobacteria</taxon>
        <taxon>Moraxellales</taxon>
        <taxon>Moraxellaceae</taxon>
        <taxon>Acinetobacter</taxon>
    </lineage>
</organism>
<proteinExistence type="predicted"/>
<dbReference type="AlphaFoldDB" id="A0AAU7SZ50"/>
<keyword evidence="1" id="KW-0812">Transmembrane</keyword>
<accession>A0AAU7SZ50</accession>
<dbReference type="EMBL" id="CP157981">
    <property type="protein sequence ID" value="XBU16498.1"/>
    <property type="molecule type" value="Genomic_DNA"/>
</dbReference>
<reference evidence="2" key="1">
    <citation type="submission" date="2024-06" db="EMBL/GenBank/DDBJ databases">
        <authorList>
            <person name="Song Z."/>
        </authorList>
    </citation>
    <scope>NUCLEOTIDE SEQUENCE</scope>
    <source>
        <strain evidence="2">A1-4-2</strain>
    </source>
</reference>
<protein>
    <recommendedName>
        <fullName evidence="3">DUF2570 domain-containing protein</fullName>
    </recommendedName>
</protein>